<name>A0A445JHZ0_GLYSO</name>
<feature type="transmembrane region" description="Helical" evidence="2">
    <location>
        <begin position="115"/>
        <end position="136"/>
    </location>
</feature>
<reference evidence="4 5" key="1">
    <citation type="submission" date="2018-09" db="EMBL/GenBank/DDBJ databases">
        <title>A high-quality reference genome of wild soybean provides a powerful tool to mine soybean genomes.</title>
        <authorList>
            <person name="Xie M."/>
            <person name="Chung C.Y.L."/>
            <person name="Li M.-W."/>
            <person name="Wong F.-L."/>
            <person name="Chan T.-F."/>
            <person name="Lam H.-M."/>
        </authorList>
    </citation>
    <scope>NUCLEOTIDE SEQUENCE [LARGE SCALE GENOMIC DNA]</scope>
    <source>
        <strain evidence="5">cv. W05</strain>
        <tissue evidence="4">Hypocotyl of etiolated seedlings</tissue>
    </source>
</reference>
<keyword evidence="4" id="KW-0808">Transferase</keyword>
<feature type="region of interest" description="Disordered" evidence="1">
    <location>
        <begin position="1"/>
        <end position="34"/>
    </location>
</feature>
<proteinExistence type="predicted"/>
<keyword evidence="5" id="KW-1185">Reference proteome</keyword>
<keyword evidence="2" id="KW-1133">Transmembrane helix</keyword>
<feature type="transmembrane region" description="Helical" evidence="2">
    <location>
        <begin position="143"/>
        <end position="161"/>
    </location>
</feature>
<evidence type="ECO:0000256" key="2">
    <source>
        <dbReference type="SAM" id="Phobius"/>
    </source>
</evidence>
<dbReference type="PANTHER" id="PTHR34674">
    <property type="entry name" value="PHOSPHATIDYLCHOLINE:DIACYLGLYCEROL CHOLINEPHOSPHOTRANSFERASE 1-RELATED"/>
    <property type="match status" value="1"/>
</dbReference>
<evidence type="ECO:0000313" key="4">
    <source>
        <dbReference type="EMBL" id="RZB98070.1"/>
    </source>
</evidence>
<evidence type="ECO:0000256" key="1">
    <source>
        <dbReference type="SAM" id="MobiDB-lite"/>
    </source>
</evidence>
<comment type="caution">
    <text evidence="4">The sequence shown here is derived from an EMBL/GenBank/DDBJ whole genome shotgun (WGS) entry which is preliminary data.</text>
</comment>
<dbReference type="EMBL" id="QZWG01000008">
    <property type="protein sequence ID" value="RZB98070.1"/>
    <property type="molecule type" value="Genomic_DNA"/>
</dbReference>
<dbReference type="GO" id="GO:0004142">
    <property type="term" value="F:diacylglycerol cholinephosphotransferase activity"/>
    <property type="evidence" value="ECO:0007669"/>
    <property type="project" value="TreeGrafter"/>
</dbReference>
<dbReference type="Pfam" id="PF24788">
    <property type="entry name" value="AtPDCT1_2"/>
    <property type="match status" value="1"/>
</dbReference>
<dbReference type="InterPro" id="IPR055311">
    <property type="entry name" value="PDCT1/2-like"/>
</dbReference>
<dbReference type="InterPro" id="IPR056361">
    <property type="entry name" value="AtPDCT1_2_TM_dom"/>
</dbReference>
<dbReference type="AlphaFoldDB" id="A0A445JHZ0"/>
<protein>
    <submittedName>
        <fullName evidence="4">Phosphatidylcholine:diacylglycerol cholinephosphotransferase 1</fullName>
    </submittedName>
</protein>
<gene>
    <name evidence="4" type="ORF">D0Y65_021207</name>
</gene>
<feature type="transmembrane region" description="Helical" evidence="2">
    <location>
        <begin position="181"/>
        <end position="199"/>
    </location>
</feature>
<dbReference type="PANTHER" id="PTHR34674:SF1">
    <property type="entry name" value="PHOSPHATIDYLCHOLINE:DIACYLGLYCEROL CHOLINEPHOSPHOTRANSFERASE 1-RELATED"/>
    <property type="match status" value="1"/>
</dbReference>
<dbReference type="Proteomes" id="UP000289340">
    <property type="component" value="Chromosome 8"/>
</dbReference>
<feature type="transmembrane region" description="Helical" evidence="2">
    <location>
        <begin position="66"/>
        <end position="85"/>
    </location>
</feature>
<dbReference type="Gramene" id="XM_028388824.1">
    <property type="protein sequence ID" value="XP_028244625.1"/>
    <property type="gene ID" value="LOC114422459"/>
</dbReference>
<keyword evidence="2" id="KW-0812">Transmembrane</keyword>
<accession>A0A445JHZ0</accession>
<evidence type="ECO:0000313" key="5">
    <source>
        <dbReference type="Proteomes" id="UP000289340"/>
    </source>
</evidence>
<sequence length="267" mass="28976">MNGGAEASLNHRRKHQTAPADGAKGVKVANGAMGKPSSSKHSCGASFMKWTVADAVHVVTHHWMPCLFALGLLFFMAVEYTLLMVPPSSPPFDLGFIATRSLHALLESSPNLNTLFAGLNTVFVGMQTSYILWTWLIEGRPRATISALFMFTCRGILGYSTQLPLPQGFLGSGVDFPVGNVSFFLFFSGHVAGSVIASLDMRRMQRWELAWTFDVLNVLQAVRLLGTRGHYTIDLAVGVGAGILFDSLAGKYEDSKRNGALKHNLIA</sequence>
<evidence type="ECO:0000259" key="3">
    <source>
        <dbReference type="Pfam" id="PF24788"/>
    </source>
</evidence>
<organism evidence="4 5">
    <name type="scientific">Glycine soja</name>
    <name type="common">Wild soybean</name>
    <dbReference type="NCBI Taxonomy" id="3848"/>
    <lineage>
        <taxon>Eukaryota</taxon>
        <taxon>Viridiplantae</taxon>
        <taxon>Streptophyta</taxon>
        <taxon>Embryophyta</taxon>
        <taxon>Tracheophyta</taxon>
        <taxon>Spermatophyta</taxon>
        <taxon>Magnoliopsida</taxon>
        <taxon>eudicotyledons</taxon>
        <taxon>Gunneridae</taxon>
        <taxon>Pentapetalae</taxon>
        <taxon>rosids</taxon>
        <taxon>fabids</taxon>
        <taxon>Fabales</taxon>
        <taxon>Fabaceae</taxon>
        <taxon>Papilionoideae</taxon>
        <taxon>50 kb inversion clade</taxon>
        <taxon>NPAAA clade</taxon>
        <taxon>indigoferoid/millettioid clade</taxon>
        <taxon>Phaseoleae</taxon>
        <taxon>Glycine</taxon>
        <taxon>Glycine subgen. Soja</taxon>
    </lineage>
</organism>
<feature type="domain" description="AtPDCT1/2 transmembrane" evidence="3">
    <location>
        <begin position="92"/>
        <end position="251"/>
    </location>
</feature>
<keyword evidence="2" id="KW-0472">Membrane</keyword>